<dbReference type="InterPro" id="IPR008967">
    <property type="entry name" value="p53-like_TF_DNA-bd_sf"/>
</dbReference>
<proteinExistence type="predicted"/>
<dbReference type="GO" id="GO:0048468">
    <property type="term" value="P:cell development"/>
    <property type="evidence" value="ECO:0007669"/>
    <property type="project" value="UniProtKB-ARBA"/>
</dbReference>
<accession>A0A6I8URN8</accession>
<dbReference type="InterPro" id="IPR014756">
    <property type="entry name" value="Ig_E-set"/>
</dbReference>
<dbReference type="PROSITE" id="PS50088">
    <property type="entry name" value="ANK_REPEAT"/>
    <property type="match status" value="3"/>
</dbReference>
<dbReference type="GO" id="GO:0048731">
    <property type="term" value="P:system development"/>
    <property type="evidence" value="ECO:0007669"/>
    <property type="project" value="UniProtKB-ARBA"/>
</dbReference>
<gene>
    <name evidence="4" type="primary">Rel</name>
</gene>
<dbReference type="CDD" id="cd07884">
    <property type="entry name" value="RHD-n_Relish"/>
    <property type="match status" value="1"/>
</dbReference>
<dbReference type="InterPro" id="IPR011539">
    <property type="entry name" value="RHD_DNA_bind_dom"/>
</dbReference>
<dbReference type="RefSeq" id="XP_001359829.2">
    <property type="nucleotide sequence ID" value="XM_001359792.4"/>
</dbReference>
<feature type="repeat" description="ANK" evidence="1">
    <location>
        <begin position="671"/>
        <end position="695"/>
    </location>
</feature>
<dbReference type="InterPro" id="IPR000451">
    <property type="entry name" value="NFkB/Dor"/>
</dbReference>
<dbReference type="CDD" id="cd01177">
    <property type="entry name" value="IPT_NFkappaB"/>
    <property type="match status" value="1"/>
</dbReference>
<organism evidence="3 4">
    <name type="scientific">Drosophila pseudoobscura pseudoobscura</name>
    <name type="common">Fruit fly</name>
    <dbReference type="NCBI Taxonomy" id="46245"/>
    <lineage>
        <taxon>Eukaryota</taxon>
        <taxon>Metazoa</taxon>
        <taxon>Ecdysozoa</taxon>
        <taxon>Arthropoda</taxon>
        <taxon>Hexapoda</taxon>
        <taxon>Insecta</taxon>
        <taxon>Pterygota</taxon>
        <taxon>Neoptera</taxon>
        <taxon>Endopterygota</taxon>
        <taxon>Diptera</taxon>
        <taxon>Brachycera</taxon>
        <taxon>Muscomorpha</taxon>
        <taxon>Ephydroidea</taxon>
        <taxon>Drosophilidae</taxon>
        <taxon>Drosophila</taxon>
        <taxon>Sophophora</taxon>
    </lineage>
</organism>
<protein>
    <submittedName>
        <fullName evidence="4">Nuclear factor NF-kappa-B p110 subunit</fullName>
    </submittedName>
</protein>
<reference evidence="4" key="2">
    <citation type="submission" date="2025-08" db="UniProtKB">
        <authorList>
            <consortium name="RefSeq"/>
        </authorList>
    </citation>
    <scope>IDENTIFICATION</scope>
    <source>
        <strain evidence="4">MV-25-SWS-2005</strain>
        <tissue evidence="4">Whole body</tissue>
    </source>
</reference>
<dbReference type="Gene3D" id="1.25.40.20">
    <property type="entry name" value="Ankyrin repeat-containing domain"/>
    <property type="match status" value="1"/>
</dbReference>
<dbReference type="InParanoid" id="A0A6I8URN8"/>
<dbReference type="InterPro" id="IPR002909">
    <property type="entry name" value="IPT_dom"/>
</dbReference>
<dbReference type="GO" id="GO:0000978">
    <property type="term" value="F:RNA polymerase II cis-regulatory region sequence-specific DNA binding"/>
    <property type="evidence" value="ECO:0007669"/>
    <property type="project" value="TreeGrafter"/>
</dbReference>
<dbReference type="SUPFAM" id="SSF81296">
    <property type="entry name" value="E set domains"/>
    <property type="match status" value="1"/>
</dbReference>
<keyword evidence="1" id="KW-0040">ANK repeat</keyword>
<dbReference type="InterPro" id="IPR033926">
    <property type="entry name" value="IPT_NFkappaB"/>
</dbReference>
<dbReference type="Pfam" id="PF16179">
    <property type="entry name" value="RHD_dimer"/>
    <property type="match status" value="1"/>
</dbReference>
<dbReference type="InterPro" id="IPR002110">
    <property type="entry name" value="Ankyrin_rpt"/>
</dbReference>
<dbReference type="PANTHER" id="PTHR24169">
    <property type="entry name" value="NUCLEAR FACTOR NF-KAPPA-B PROTEIN"/>
    <property type="match status" value="1"/>
</dbReference>
<dbReference type="FunCoup" id="A0A6I8URN8">
    <property type="interactions" value="726"/>
</dbReference>
<dbReference type="KEGG" id="dpo:4803027"/>
<dbReference type="Gene3D" id="2.60.40.10">
    <property type="entry name" value="Immunoglobulins"/>
    <property type="match status" value="1"/>
</dbReference>
<feature type="repeat" description="ANK" evidence="1">
    <location>
        <begin position="638"/>
        <end position="670"/>
    </location>
</feature>
<keyword evidence="3" id="KW-1185">Reference proteome</keyword>
<dbReference type="PROSITE" id="PS50297">
    <property type="entry name" value="ANK_REP_REGION"/>
    <property type="match status" value="2"/>
</dbReference>
<dbReference type="AlphaFoldDB" id="A0A6I8URN8"/>
<dbReference type="InterPro" id="IPR032397">
    <property type="entry name" value="RHD_dimer"/>
</dbReference>
<dbReference type="InterPro" id="IPR013783">
    <property type="entry name" value="Ig-like_fold"/>
</dbReference>
<feature type="domain" description="RHD" evidence="2">
    <location>
        <begin position="136"/>
        <end position="323"/>
    </location>
</feature>
<dbReference type="GO" id="GO:0000981">
    <property type="term" value="F:DNA-binding transcription factor activity, RNA polymerase II-specific"/>
    <property type="evidence" value="ECO:0007669"/>
    <property type="project" value="TreeGrafter"/>
</dbReference>
<sequence length="968" mass="109065">MSNIFDLDKGKNVQYMNEASCTSGYSSGNSPSSVMSPSHSPETVALQNDFANLNLPQANSPQPPVQSLPYQMLNGNLVVDARNLTTATSFGNMYVDHPYYAQAPPDTTQNFGYNRTNGGVGGLVAKTEFGHMPAALRIVEQPVEKFRFRYKSEMHGTHGSLNGANSKRTPKTFPEVTLCNYDGPAVIRCSLFQTNLESPHSHQLVVRKEDRDVCDPHDLHVSKDRGYVAQFINMGIIHTAKKYIFEELFKKKRDRLVFEMKRRELSTKEVQKLEKETEDEAKVMNLNQVRLCFEAYKIEDNGSWVPIAHPVFSNAINNRKSAQTGELRIVRLSKPTGSVMGNDELILLVEKVSKKNIKVRFFEEDEDGEPVWEAYAKFRESDVHHQYAIVCQTPAYKDKDVDREVNVSIELIRPSDDERSYPSLPFRYKPRDAIVSRKRRRTCSIATNSNSGGSAQNSGDLPRTLALDQPLGVPQGHEVPMGGTHFTYQDQTISQEFGRESVLNELITSEDFRQLIETQSVELMPICMGALESDGHGRAAERPAVPTAAPNRNWTPHFLSAIFKIYEEHLRSPNDSSRKQVEEMFTEHALRNDNNDTLLHEVIISQRTDGQLKQAIRTIEVMKYFKLHDLANNALNADGDSALHVACQQDREYYIRPLLSLGCSPNQQNHAGNTPLHLAVKEERKSCIESFLKGGKPSVRLDLTLKNDDGLTPLHMAIRQNNYDVAKKLINHDRTSISVSNTKDGNNALHMAVLEQSHALIVLIVDSQDTTLSDILMSRNAAGFTPMDLARSKGDGKVLQLLDKVYSEKNDSAMTWVPNNIKEEQDTSSDESSEAALEIKSEMLDPKTELEEHSREMEWGGNEIVIETEVETSIDPRYNLQLLLSNKKRFDKLKTLLNNPMGSGPDGHQPKWKHLARISHMERFSFFWQDAAAMLDYILNNAKCVEYSTFVLALEMVDSEASALLTSD</sequence>
<dbReference type="OMA" id="SPNQQNH"/>
<dbReference type="PANTHER" id="PTHR24169:SF28">
    <property type="entry name" value="NUCLEAR FACTOR NF-KAPPA-B P110 SUBUNIT"/>
    <property type="match status" value="1"/>
</dbReference>
<reference evidence="3" key="1">
    <citation type="submission" date="2024-06" db="UniProtKB">
        <authorList>
            <consortium name="RefSeq"/>
        </authorList>
    </citation>
    <scope>NUCLEOTIDE SEQUENCE [LARGE SCALE GENOMIC DNA]</scope>
    <source>
        <strain evidence="3">MV2-25</strain>
    </source>
</reference>
<dbReference type="SUPFAM" id="SSF48403">
    <property type="entry name" value="Ankyrin repeat"/>
    <property type="match status" value="1"/>
</dbReference>
<dbReference type="InterPro" id="IPR036770">
    <property type="entry name" value="Ankyrin_rpt-contain_sf"/>
</dbReference>
<dbReference type="Bgee" id="FBgn0071371">
    <property type="expression patterns" value="Expressed in insect adult head and 2 other cell types or tissues"/>
</dbReference>
<dbReference type="Gene3D" id="2.60.40.340">
    <property type="entry name" value="Rel homology domain (RHD), DNA-binding domain"/>
    <property type="match status" value="1"/>
</dbReference>
<dbReference type="PRINTS" id="PR00057">
    <property type="entry name" value="NFKBTNSCPFCT"/>
</dbReference>
<evidence type="ECO:0000313" key="4">
    <source>
        <dbReference type="RefSeq" id="XP_001359829.2"/>
    </source>
</evidence>
<dbReference type="GeneID" id="4803027"/>
<dbReference type="PROSITE" id="PS50254">
    <property type="entry name" value="REL_2"/>
    <property type="match status" value="1"/>
</dbReference>
<dbReference type="SMART" id="SM00248">
    <property type="entry name" value="ANK"/>
    <property type="match status" value="5"/>
</dbReference>
<dbReference type="SMART" id="SM00429">
    <property type="entry name" value="IPT"/>
    <property type="match status" value="1"/>
</dbReference>
<evidence type="ECO:0000259" key="2">
    <source>
        <dbReference type="PROSITE" id="PS50254"/>
    </source>
</evidence>
<evidence type="ECO:0000256" key="1">
    <source>
        <dbReference type="PROSITE-ProRule" id="PRU00023"/>
    </source>
</evidence>
<dbReference type="GO" id="GO:0005737">
    <property type="term" value="C:cytoplasm"/>
    <property type="evidence" value="ECO:0007669"/>
    <property type="project" value="InterPro"/>
</dbReference>
<dbReference type="InterPro" id="IPR037059">
    <property type="entry name" value="RHD_DNA_bind_dom_sf"/>
</dbReference>
<evidence type="ECO:0000313" key="3">
    <source>
        <dbReference type="Proteomes" id="UP000001819"/>
    </source>
</evidence>
<dbReference type="Pfam" id="PF00554">
    <property type="entry name" value="RHD_DNA_bind"/>
    <property type="match status" value="1"/>
</dbReference>
<name>A0A6I8URN8_DROPS</name>
<dbReference type="Pfam" id="PF12796">
    <property type="entry name" value="Ank_2"/>
    <property type="match status" value="1"/>
</dbReference>
<dbReference type="Proteomes" id="UP000001819">
    <property type="component" value="Chromosome 2"/>
</dbReference>
<feature type="repeat" description="ANK" evidence="1">
    <location>
        <begin position="709"/>
        <end position="732"/>
    </location>
</feature>
<dbReference type="SUPFAM" id="SSF49417">
    <property type="entry name" value="p53-like transcription factors"/>
    <property type="match status" value="1"/>
</dbReference>